<evidence type="ECO:0000256" key="1">
    <source>
        <dbReference type="ARBA" id="ARBA00001933"/>
    </source>
</evidence>
<dbReference type="Gene3D" id="3.90.1150.10">
    <property type="entry name" value="Aspartate Aminotransferase, domain 1"/>
    <property type="match status" value="1"/>
</dbReference>
<dbReference type="SUPFAM" id="SSF53383">
    <property type="entry name" value="PLP-dependent transferases"/>
    <property type="match status" value="1"/>
</dbReference>
<dbReference type="InterPro" id="IPR004838">
    <property type="entry name" value="NHTrfase_class1_PyrdxlP-BS"/>
</dbReference>
<keyword evidence="7 11" id="KW-0456">Lyase</keyword>
<dbReference type="Gene3D" id="3.40.640.10">
    <property type="entry name" value="Type I PLP-dependent aspartate aminotransferase-like (Major domain)"/>
    <property type="match status" value="1"/>
</dbReference>
<keyword evidence="6" id="KW-0663">Pyridoxal phosphate</keyword>
<evidence type="ECO:0000256" key="3">
    <source>
        <dbReference type="ARBA" id="ARBA00004953"/>
    </source>
</evidence>
<evidence type="ECO:0000313" key="11">
    <source>
        <dbReference type="EMBL" id="MEX0407942.1"/>
    </source>
</evidence>
<dbReference type="PANTHER" id="PTHR42885:SF1">
    <property type="entry name" value="THREONINE-PHOSPHATE DECARBOXYLASE"/>
    <property type="match status" value="1"/>
</dbReference>
<dbReference type="PANTHER" id="PTHR42885">
    <property type="entry name" value="HISTIDINOL-PHOSPHATE AMINOTRANSFERASE-RELATED"/>
    <property type="match status" value="1"/>
</dbReference>
<evidence type="ECO:0000256" key="6">
    <source>
        <dbReference type="ARBA" id="ARBA00022898"/>
    </source>
</evidence>
<organism evidence="11 12">
    <name type="scientific">Aquibium pacificus</name>
    <dbReference type="NCBI Taxonomy" id="3153579"/>
    <lineage>
        <taxon>Bacteria</taxon>
        <taxon>Pseudomonadati</taxon>
        <taxon>Pseudomonadota</taxon>
        <taxon>Alphaproteobacteria</taxon>
        <taxon>Hyphomicrobiales</taxon>
        <taxon>Phyllobacteriaceae</taxon>
        <taxon>Aquibium</taxon>
    </lineage>
</organism>
<evidence type="ECO:0000256" key="8">
    <source>
        <dbReference type="ARBA" id="ARBA00029996"/>
    </source>
</evidence>
<comment type="catalytic activity">
    <reaction evidence="9">
        <text>O-phospho-L-threonine + H(+) = (R)-1-aminopropan-2-yl phosphate + CO2</text>
        <dbReference type="Rhea" id="RHEA:11492"/>
        <dbReference type="ChEBI" id="CHEBI:15378"/>
        <dbReference type="ChEBI" id="CHEBI:16526"/>
        <dbReference type="ChEBI" id="CHEBI:58563"/>
        <dbReference type="ChEBI" id="CHEBI:58675"/>
        <dbReference type="EC" id="4.1.1.81"/>
    </reaction>
</comment>
<sequence>MTRPGRAPLDEVTDHGGSLSRAARLFPDAPLPWLDLSTGINPHSYPVEGIPASAFRRLPEESRLRQLLAAAASTYRAPSPENVAAAPGTQILLPLVAALVPPGRAAILSPTYAEHRRAAAIAGHSVVETGDLEALGDADLGVLVNPNNPDGRVMRREALLGLAARMRARGGLLVVDEAFMDVGPEDQSVAPDAEAGGFVVLRSFGKFYGLAGLRLGFAIGPAAVLARIAAQLGPWAVSGPALEAGIAALEDSGWRAAMQVRLAAEAARLDALLGRHGLDVSGGTSLYRFVRTPHAGAIVEALGRRGIIARAFARDEQALRFGLPAFPPEFDRLDNALGSWCDRRSVGP</sequence>
<dbReference type="RefSeq" id="WP_367955797.1">
    <property type="nucleotide sequence ID" value="NZ_JBDPGJ010000004.1"/>
</dbReference>
<accession>A0ABV3SME1</accession>
<evidence type="ECO:0000259" key="10">
    <source>
        <dbReference type="Pfam" id="PF00155"/>
    </source>
</evidence>
<dbReference type="InterPro" id="IPR005860">
    <property type="entry name" value="CobD"/>
</dbReference>
<evidence type="ECO:0000256" key="2">
    <source>
        <dbReference type="ARBA" id="ARBA00003444"/>
    </source>
</evidence>
<dbReference type="EMBL" id="JBDPGJ010000004">
    <property type="protein sequence ID" value="MEX0407942.1"/>
    <property type="molecule type" value="Genomic_DNA"/>
</dbReference>
<evidence type="ECO:0000256" key="5">
    <source>
        <dbReference type="ARBA" id="ARBA00022573"/>
    </source>
</evidence>
<evidence type="ECO:0000256" key="7">
    <source>
        <dbReference type="ARBA" id="ARBA00023239"/>
    </source>
</evidence>
<name>A0ABV3SME1_9HYPH</name>
<gene>
    <name evidence="11" type="primary">cobD</name>
    <name evidence="11" type="ORF">ABGN05_19980</name>
</gene>
<dbReference type="InterPro" id="IPR015422">
    <property type="entry name" value="PyrdxlP-dep_Trfase_small"/>
</dbReference>
<evidence type="ECO:0000256" key="4">
    <source>
        <dbReference type="ARBA" id="ARBA00012285"/>
    </source>
</evidence>
<comment type="caution">
    <text evidence="11">The sequence shown here is derived from an EMBL/GenBank/DDBJ whole genome shotgun (WGS) entry which is preliminary data.</text>
</comment>
<dbReference type="PROSITE" id="PS00105">
    <property type="entry name" value="AA_TRANSFER_CLASS_1"/>
    <property type="match status" value="1"/>
</dbReference>
<comment type="pathway">
    <text evidence="3">Cofactor biosynthesis; adenosylcobalamin biosynthesis.</text>
</comment>
<keyword evidence="5" id="KW-0169">Cobalamin biosynthesis</keyword>
<dbReference type="InterPro" id="IPR015421">
    <property type="entry name" value="PyrdxlP-dep_Trfase_major"/>
</dbReference>
<protein>
    <recommendedName>
        <fullName evidence="4">threonine-phosphate decarboxylase</fullName>
        <ecNumber evidence="4">4.1.1.81</ecNumber>
    </recommendedName>
    <alternativeName>
        <fullName evidence="8">L-threonine-O-3-phosphate decarboxylase</fullName>
    </alternativeName>
</protein>
<evidence type="ECO:0000256" key="9">
    <source>
        <dbReference type="ARBA" id="ARBA00048531"/>
    </source>
</evidence>
<comment type="cofactor">
    <cofactor evidence="1">
        <name>pyridoxal 5'-phosphate</name>
        <dbReference type="ChEBI" id="CHEBI:597326"/>
    </cofactor>
</comment>
<keyword evidence="12" id="KW-1185">Reference proteome</keyword>
<proteinExistence type="predicted"/>
<feature type="domain" description="Aminotransferase class I/classII large" evidence="10">
    <location>
        <begin position="68"/>
        <end position="311"/>
    </location>
</feature>
<reference evidence="11 12" key="1">
    <citation type="submission" date="2024-05" db="EMBL/GenBank/DDBJ databases">
        <authorList>
            <person name="Jiang F."/>
        </authorList>
    </citation>
    <scope>NUCLEOTIDE SEQUENCE [LARGE SCALE GENOMIC DNA]</scope>
    <source>
        <strain evidence="11 12">LZ166</strain>
    </source>
</reference>
<dbReference type="Pfam" id="PF00155">
    <property type="entry name" value="Aminotran_1_2"/>
    <property type="match status" value="1"/>
</dbReference>
<dbReference type="Proteomes" id="UP001556692">
    <property type="component" value="Unassembled WGS sequence"/>
</dbReference>
<dbReference type="CDD" id="cd00609">
    <property type="entry name" value="AAT_like"/>
    <property type="match status" value="1"/>
</dbReference>
<dbReference type="GO" id="GO:0048472">
    <property type="term" value="F:threonine-phosphate decarboxylase activity"/>
    <property type="evidence" value="ECO:0007669"/>
    <property type="project" value="UniProtKB-EC"/>
</dbReference>
<dbReference type="EC" id="4.1.1.81" evidence="4"/>
<dbReference type="InterPro" id="IPR004839">
    <property type="entry name" value="Aminotransferase_I/II_large"/>
</dbReference>
<evidence type="ECO:0000313" key="12">
    <source>
        <dbReference type="Proteomes" id="UP001556692"/>
    </source>
</evidence>
<dbReference type="InterPro" id="IPR015424">
    <property type="entry name" value="PyrdxlP-dep_Trfase"/>
</dbReference>
<comment type="function">
    <text evidence="2">Decarboxylates L-threonine-O-3-phosphate to yield (R)-1-amino-2-propanol O-2-phosphate, the precursor for the linkage between the nucleotide loop and the corrin ring in cobalamin.</text>
</comment>
<dbReference type="NCBIfam" id="TIGR01140">
    <property type="entry name" value="L_thr_O3P_dcar"/>
    <property type="match status" value="1"/>
</dbReference>